<feature type="signal peptide" evidence="6">
    <location>
        <begin position="1"/>
        <end position="23"/>
    </location>
</feature>
<reference evidence="8 9" key="1">
    <citation type="submission" date="2018-10" db="EMBL/GenBank/DDBJ databases">
        <title>Butyricimonas faecalis sp. nov., isolated from human faeces and emended description of the genus Butyricimonas.</title>
        <authorList>
            <person name="Le Roy T."/>
            <person name="Van der Smissen P."/>
            <person name="Paquot A."/>
            <person name="Delzenne N."/>
            <person name="Muccioli G."/>
            <person name="Collet J.-F."/>
            <person name="Cani P.D."/>
        </authorList>
    </citation>
    <scope>NUCLEOTIDE SEQUENCE [LARGE SCALE GENOMIC DNA]</scope>
    <source>
        <strain evidence="8 9">H184</strain>
    </source>
</reference>
<dbReference type="InterPro" id="IPR050553">
    <property type="entry name" value="Thioredoxin_ResA/DsbE_sf"/>
</dbReference>
<evidence type="ECO:0000256" key="3">
    <source>
        <dbReference type="ARBA" id="ARBA00023157"/>
    </source>
</evidence>
<keyword evidence="6" id="KW-0732">Signal</keyword>
<organism evidence="8 9">
    <name type="scientific">Butyricimonas faecalis</name>
    <dbReference type="NCBI Taxonomy" id="2093856"/>
    <lineage>
        <taxon>Bacteria</taxon>
        <taxon>Pseudomonadati</taxon>
        <taxon>Bacteroidota</taxon>
        <taxon>Bacteroidia</taxon>
        <taxon>Bacteroidales</taxon>
        <taxon>Odoribacteraceae</taxon>
        <taxon>Butyricimonas</taxon>
    </lineage>
</organism>
<accession>A0A3S9VWZ5</accession>
<comment type="subcellular location">
    <subcellularLocation>
        <location evidence="1">Cell envelope</location>
    </subcellularLocation>
</comment>
<evidence type="ECO:0000259" key="7">
    <source>
        <dbReference type="PROSITE" id="PS51352"/>
    </source>
</evidence>
<dbReference type="PROSITE" id="PS00194">
    <property type="entry name" value="THIOREDOXIN_1"/>
    <property type="match status" value="1"/>
</dbReference>
<keyword evidence="4" id="KW-0676">Redox-active center</keyword>
<name>A0A3S9VWZ5_9BACT</name>
<feature type="coiled-coil region" evidence="5">
    <location>
        <begin position="149"/>
        <end position="176"/>
    </location>
</feature>
<evidence type="ECO:0000256" key="4">
    <source>
        <dbReference type="ARBA" id="ARBA00023284"/>
    </source>
</evidence>
<dbReference type="InterPro" id="IPR036249">
    <property type="entry name" value="Thioredoxin-like_sf"/>
</dbReference>
<dbReference type="PANTHER" id="PTHR42852">
    <property type="entry name" value="THIOL:DISULFIDE INTERCHANGE PROTEIN DSBE"/>
    <property type="match status" value="1"/>
</dbReference>
<evidence type="ECO:0000256" key="1">
    <source>
        <dbReference type="ARBA" id="ARBA00004196"/>
    </source>
</evidence>
<dbReference type="CDD" id="cd02966">
    <property type="entry name" value="TlpA_like_family"/>
    <property type="match status" value="1"/>
</dbReference>
<dbReference type="PROSITE" id="PS51352">
    <property type="entry name" value="THIOREDOXIN_2"/>
    <property type="match status" value="1"/>
</dbReference>
<protein>
    <submittedName>
        <fullName evidence="8">AhpC/TSA family protein</fullName>
    </submittedName>
</protein>
<dbReference type="RefSeq" id="WP_106481449.1">
    <property type="nucleotide sequence ID" value="NZ_CP032819.1"/>
</dbReference>
<feature type="chain" id="PRO_5019480982" evidence="6">
    <location>
        <begin position="24"/>
        <end position="371"/>
    </location>
</feature>
<dbReference type="InterPro" id="IPR025380">
    <property type="entry name" value="DUF4369"/>
</dbReference>
<dbReference type="GO" id="GO:0017004">
    <property type="term" value="P:cytochrome complex assembly"/>
    <property type="evidence" value="ECO:0007669"/>
    <property type="project" value="UniProtKB-KW"/>
</dbReference>
<dbReference type="Pfam" id="PF00578">
    <property type="entry name" value="AhpC-TSA"/>
    <property type="match status" value="1"/>
</dbReference>
<keyword evidence="9" id="KW-1185">Reference proteome</keyword>
<evidence type="ECO:0000313" key="8">
    <source>
        <dbReference type="EMBL" id="AZS31054.1"/>
    </source>
</evidence>
<evidence type="ECO:0000256" key="2">
    <source>
        <dbReference type="ARBA" id="ARBA00022748"/>
    </source>
</evidence>
<dbReference type="KEGG" id="buy:D8S85_16820"/>
<evidence type="ECO:0000256" key="5">
    <source>
        <dbReference type="SAM" id="Coils"/>
    </source>
</evidence>
<dbReference type="InterPro" id="IPR017937">
    <property type="entry name" value="Thioredoxin_CS"/>
</dbReference>
<dbReference type="AlphaFoldDB" id="A0A3S9VWZ5"/>
<gene>
    <name evidence="8" type="ORF">D8S85_16820</name>
</gene>
<dbReference type="EMBL" id="CP032819">
    <property type="protein sequence ID" value="AZS31054.1"/>
    <property type="molecule type" value="Genomic_DNA"/>
</dbReference>
<dbReference type="GO" id="GO:0016491">
    <property type="term" value="F:oxidoreductase activity"/>
    <property type="evidence" value="ECO:0007669"/>
    <property type="project" value="InterPro"/>
</dbReference>
<evidence type="ECO:0000313" key="9">
    <source>
        <dbReference type="Proteomes" id="UP000270673"/>
    </source>
</evidence>
<dbReference type="InterPro" id="IPR013766">
    <property type="entry name" value="Thioredoxin_domain"/>
</dbReference>
<evidence type="ECO:0000256" key="6">
    <source>
        <dbReference type="SAM" id="SignalP"/>
    </source>
</evidence>
<dbReference type="GO" id="GO:0030313">
    <property type="term" value="C:cell envelope"/>
    <property type="evidence" value="ECO:0007669"/>
    <property type="project" value="UniProtKB-SubCell"/>
</dbReference>
<sequence>MKSHIWVYLMVILCLGACKSTPAGFIIQGHVEGLDGKEIYLLSDVNDRLVKGKRYDTLGISVVENGLFSFRGSVDSVIVAMIGIEGLRGGFPIFLENREFEAKMDFARMDGAVITGGREQDVYNLFWNIDKKLFIEGERLRSARNIKLQENLFQEAEELTRKIKDLDEEADRQESEVIRQNPNAIASAYRLHSKLIKLSLPQLEEKVALLGQKVKTSKYGREVEDWFHRLKATTPGVQAPNFEAMTPDGNTISLYSIKAKYKIIEFWASWCGPCRAEMPNMVEIYKDFHAKGLEILGVSLDRKLEPWKEAIQKDGQSWLHCSDLKYWQSDIARMYVINTIPQTLVLDENNVIVARGLRGEELRTKLSELLP</sequence>
<dbReference type="SUPFAM" id="SSF52833">
    <property type="entry name" value="Thioredoxin-like"/>
    <property type="match status" value="1"/>
</dbReference>
<keyword evidence="2" id="KW-0201">Cytochrome c-type biogenesis</keyword>
<dbReference type="Pfam" id="PF14289">
    <property type="entry name" value="DUF4369"/>
    <property type="match status" value="1"/>
</dbReference>
<keyword evidence="5" id="KW-0175">Coiled coil</keyword>
<dbReference type="Proteomes" id="UP000270673">
    <property type="component" value="Chromosome"/>
</dbReference>
<dbReference type="Gene3D" id="3.40.30.10">
    <property type="entry name" value="Glutaredoxin"/>
    <property type="match status" value="1"/>
</dbReference>
<dbReference type="PANTHER" id="PTHR42852:SF6">
    <property type="entry name" value="THIOL:DISULFIDE INTERCHANGE PROTEIN DSBE"/>
    <property type="match status" value="1"/>
</dbReference>
<keyword evidence="3" id="KW-1015">Disulfide bond</keyword>
<feature type="domain" description="Thioredoxin" evidence="7">
    <location>
        <begin position="233"/>
        <end position="371"/>
    </location>
</feature>
<proteinExistence type="predicted"/>
<dbReference type="GO" id="GO:0016209">
    <property type="term" value="F:antioxidant activity"/>
    <property type="evidence" value="ECO:0007669"/>
    <property type="project" value="InterPro"/>
</dbReference>
<dbReference type="OrthoDB" id="9794348at2"/>
<dbReference type="InterPro" id="IPR000866">
    <property type="entry name" value="AhpC/TSA"/>
</dbReference>